<reference evidence="2" key="1">
    <citation type="journal article" date="2021" name="Nat. Commun.">
        <title>Genetic determinants of endophytism in the Arabidopsis root mycobiome.</title>
        <authorList>
            <person name="Mesny F."/>
            <person name="Miyauchi S."/>
            <person name="Thiergart T."/>
            <person name="Pickel B."/>
            <person name="Atanasova L."/>
            <person name="Karlsson M."/>
            <person name="Huettel B."/>
            <person name="Barry K.W."/>
            <person name="Haridas S."/>
            <person name="Chen C."/>
            <person name="Bauer D."/>
            <person name="Andreopoulos W."/>
            <person name="Pangilinan J."/>
            <person name="LaButti K."/>
            <person name="Riley R."/>
            <person name="Lipzen A."/>
            <person name="Clum A."/>
            <person name="Drula E."/>
            <person name="Henrissat B."/>
            <person name="Kohler A."/>
            <person name="Grigoriev I.V."/>
            <person name="Martin F.M."/>
            <person name="Hacquard S."/>
        </authorList>
    </citation>
    <scope>NUCLEOTIDE SEQUENCE</scope>
    <source>
        <strain evidence="2">MPI-CAGE-CH-0235</strain>
    </source>
</reference>
<comment type="caution">
    <text evidence="2">The sequence shown here is derived from an EMBL/GenBank/DDBJ whole genome shotgun (WGS) entry which is preliminary data.</text>
</comment>
<proteinExistence type="predicted"/>
<dbReference type="EMBL" id="JAGPNK010000001">
    <property type="protein sequence ID" value="KAH7329395.1"/>
    <property type="molecule type" value="Genomic_DNA"/>
</dbReference>
<evidence type="ECO:0000313" key="2">
    <source>
        <dbReference type="EMBL" id="KAH7329395.1"/>
    </source>
</evidence>
<evidence type="ECO:0000256" key="1">
    <source>
        <dbReference type="SAM" id="MobiDB-lite"/>
    </source>
</evidence>
<keyword evidence="3" id="KW-1185">Reference proteome</keyword>
<organism evidence="2 3">
    <name type="scientific">Stachybotrys elegans</name>
    <dbReference type="NCBI Taxonomy" id="80388"/>
    <lineage>
        <taxon>Eukaryota</taxon>
        <taxon>Fungi</taxon>
        <taxon>Dikarya</taxon>
        <taxon>Ascomycota</taxon>
        <taxon>Pezizomycotina</taxon>
        <taxon>Sordariomycetes</taxon>
        <taxon>Hypocreomycetidae</taxon>
        <taxon>Hypocreales</taxon>
        <taxon>Stachybotryaceae</taxon>
        <taxon>Stachybotrys</taxon>
    </lineage>
</organism>
<dbReference type="AlphaFoldDB" id="A0A8K0T5X8"/>
<feature type="region of interest" description="Disordered" evidence="1">
    <location>
        <begin position="22"/>
        <end position="84"/>
    </location>
</feature>
<sequence>MPLIPFAPPSAQPILTRPLSSSCLSTTHPRPSPINPCASSARAPTDTHIHPSHHIRSNSLECGPMVVDLPPHPPNKRQLKHDSR</sequence>
<protein>
    <submittedName>
        <fullName evidence="2">Uncharacterized protein</fullName>
    </submittedName>
</protein>
<name>A0A8K0T5X8_9HYPO</name>
<gene>
    <name evidence="2" type="ORF">B0I35DRAFT_420120</name>
</gene>
<dbReference type="Proteomes" id="UP000813444">
    <property type="component" value="Unassembled WGS sequence"/>
</dbReference>
<accession>A0A8K0T5X8</accession>
<feature type="compositionally biased region" description="Basic residues" evidence="1">
    <location>
        <begin position="74"/>
        <end position="84"/>
    </location>
</feature>
<evidence type="ECO:0000313" key="3">
    <source>
        <dbReference type="Proteomes" id="UP000813444"/>
    </source>
</evidence>